<comment type="caution">
    <text evidence="1">The sequence shown here is derived from an EMBL/GenBank/DDBJ whole genome shotgun (WGS) entry which is preliminary data.</text>
</comment>
<proteinExistence type="predicted"/>
<gene>
    <name evidence="1" type="ORF">JT362_12615</name>
</gene>
<keyword evidence="2" id="KW-1185">Reference proteome</keyword>
<dbReference type="EMBL" id="JAFFZE010000010">
    <property type="protein sequence ID" value="MCT2583959.1"/>
    <property type="molecule type" value="Genomic_DNA"/>
</dbReference>
<protein>
    <submittedName>
        <fullName evidence="1">Uncharacterized protein</fullName>
    </submittedName>
</protein>
<organism evidence="1 2">
    <name type="scientific">Actinophytocola gossypii</name>
    <dbReference type="NCBI Taxonomy" id="2812003"/>
    <lineage>
        <taxon>Bacteria</taxon>
        <taxon>Bacillati</taxon>
        <taxon>Actinomycetota</taxon>
        <taxon>Actinomycetes</taxon>
        <taxon>Pseudonocardiales</taxon>
        <taxon>Pseudonocardiaceae</taxon>
    </lineage>
</organism>
<sequence>MGQRPEAAVRPIVGIIDDPRPGWAVYRGAGELAIDVGDRAAQDAARLAAAVEPD</sequence>
<dbReference type="Proteomes" id="UP001156441">
    <property type="component" value="Unassembled WGS sequence"/>
</dbReference>
<name>A0ABT2J9K9_9PSEU</name>
<evidence type="ECO:0000313" key="1">
    <source>
        <dbReference type="EMBL" id="MCT2583959.1"/>
    </source>
</evidence>
<accession>A0ABT2J9K9</accession>
<evidence type="ECO:0000313" key="2">
    <source>
        <dbReference type="Proteomes" id="UP001156441"/>
    </source>
</evidence>
<reference evidence="1 2" key="1">
    <citation type="submission" date="2021-02" db="EMBL/GenBank/DDBJ databases">
        <title>Actinophytocola xerophila sp. nov., isolated from soil of cotton cropping field.</title>
        <authorList>
            <person name="Huang R."/>
            <person name="Chen X."/>
            <person name="Ge X."/>
            <person name="Liu W."/>
        </authorList>
    </citation>
    <scope>NUCLEOTIDE SEQUENCE [LARGE SCALE GENOMIC DNA]</scope>
    <source>
        <strain evidence="1 2">S1-96</strain>
    </source>
</reference>
<dbReference type="RefSeq" id="WP_260191337.1">
    <property type="nucleotide sequence ID" value="NZ_JAFFZE010000010.1"/>
</dbReference>